<evidence type="ECO:0000259" key="13">
    <source>
        <dbReference type="SMART" id="SM00836"/>
    </source>
</evidence>
<dbReference type="Proteomes" id="UP000321606">
    <property type="component" value="Chromosome"/>
</dbReference>
<dbReference type="STRING" id="714315.GCA_000516535_01321"/>
<dbReference type="GO" id="GO:0005524">
    <property type="term" value="F:ATP binding"/>
    <property type="evidence" value="ECO:0007669"/>
    <property type="project" value="UniProtKB-UniRule"/>
</dbReference>
<dbReference type="OrthoDB" id="9805987at2"/>
<dbReference type="Pfam" id="PF00750">
    <property type="entry name" value="tRNA-synt_1d"/>
    <property type="match status" value="1"/>
</dbReference>
<evidence type="ECO:0000313" key="15">
    <source>
        <dbReference type="EMBL" id="BBM36382.1"/>
    </source>
</evidence>
<dbReference type="EC" id="6.1.1.19" evidence="11"/>
<dbReference type="PANTHER" id="PTHR11956:SF5">
    <property type="entry name" value="ARGININE--TRNA LIGASE, CYTOPLASMIC"/>
    <property type="match status" value="1"/>
</dbReference>
<gene>
    <name evidence="11 15" type="primary">argS</name>
    <name evidence="15" type="ORF">JCM16774_1314</name>
</gene>
<evidence type="ECO:0000256" key="6">
    <source>
        <dbReference type="ARBA" id="ARBA00022741"/>
    </source>
</evidence>
<dbReference type="SMART" id="SM00836">
    <property type="entry name" value="DALR_1"/>
    <property type="match status" value="1"/>
</dbReference>
<comment type="subunit">
    <text evidence="3 11">Monomer.</text>
</comment>
<evidence type="ECO:0000259" key="14">
    <source>
        <dbReference type="SMART" id="SM01016"/>
    </source>
</evidence>
<dbReference type="Gene3D" id="3.30.1360.70">
    <property type="entry name" value="Arginyl tRNA synthetase N-terminal domain"/>
    <property type="match status" value="1"/>
</dbReference>
<dbReference type="AlphaFoldDB" id="A0A510JAS6"/>
<evidence type="ECO:0000256" key="3">
    <source>
        <dbReference type="ARBA" id="ARBA00011245"/>
    </source>
</evidence>
<evidence type="ECO:0000256" key="11">
    <source>
        <dbReference type="HAMAP-Rule" id="MF_00123"/>
    </source>
</evidence>
<dbReference type="InterPro" id="IPR014729">
    <property type="entry name" value="Rossmann-like_a/b/a_fold"/>
</dbReference>
<dbReference type="InterPro" id="IPR001278">
    <property type="entry name" value="Arg-tRNA-ligase"/>
</dbReference>
<dbReference type="EMBL" id="AP019822">
    <property type="protein sequence ID" value="BBM36382.1"/>
    <property type="molecule type" value="Genomic_DNA"/>
</dbReference>
<dbReference type="KEGG" id="lgo:JCM16774_1314"/>
<evidence type="ECO:0000256" key="7">
    <source>
        <dbReference type="ARBA" id="ARBA00022840"/>
    </source>
</evidence>
<dbReference type="PANTHER" id="PTHR11956">
    <property type="entry name" value="ARGINYL-TRNA SYNTHETASE"/>
    <property type="match status" value="1"/>
</dbReference>
<dbReference type="Pfam" id="PF05746">
    <property type="entry name" value="DALR_1"/>
    <property type="match status" value="1"/>
</dbReference>
<evidence type="ECO:0000256" key="1">
    <source>
        <dbReference type="ARBA" id="ARBA00004496"/>
    </source>
</evidence>
<keyword evidence="9 11" id="KW-0030">Aminoacyl-tRNA synthetase</keyword>
<dbReference type="NCBIfam" id="TIGR00456">
    <property type="entry name" value="argS"/>
    <property type="match status" value="1"/>
</dbReference>
<keyword evidence="7 11" id="KW-0067">ATP-binding</keyword>
<comment type="catalytic activity">
    <reaction evidence="10 11">
        <text>tRNA(Arg) + L-arginine + ATP = L-arginyl-tRNA(Arg) + AMP + diphosphate</text>
        <dbReference type="Rhea" id="RHEA:20301"/>
        <dbReference type="Rhea" id="RHEA-COMP:9658"/>
        <dbReference type="Rhea" id="RHEA-COMP:9673"/>
        <dbReference type="ChEBI" id="CHEBI:30616"/>
        <dbReference type="ChEBI" id="CHEBI:32682"/>
        <dbReference type="ChEBI" id="CHEBI:33019"/>
        <dbReference type="ChEBI" id="CHEBI:78442"/>
        <dbReference type="ChEBI" id="CHEBI:78513"/>
        <dbReference type="ChEBI" id="CHEBI:456215"/>
        <dbReference type="EC" id="6.1.1.19"/>
    </reaction>
</comment>
<evidence type="ECO:0000313" key="16">
    <source>
        <dbReference type="Proteomes" id="UP000321606"/>
    </source>
</evidence>
<dbReference type="GO" id="GO:0006420">
    <property type="term" value="P:arginyl-tRNA aminoacylation"/>
    <property type="evidence" value="ECO:0007669"/>
    <property type="project" value="UniProtKB-UniRule"/>
</dbReference>
<dbReference type="RefSeq" id="WP_026737704.1">
    <property type="nucleotide sequence ID" value="NZ_AP019822.1"/>
</dbReference>
<feature type="domain" description="Arginyl tRNA synthetase N-terminal" evidence="14">
    <location>
        <begin position="6"/>
        <end position="88"/>
    </location>
</feature>
<evidence type="ECO:0000256" key="5">
    <source>
        <dbReference type="ARBA" id="ARBA00022598"/>
    </source>
</evidence>
<dbReference type="FunFam" id="1.10.730.10:FF:000006">
    <property type="entry name" value="Arginyl-tRNA synthetase 2, mitochondrial"/>
    <property type="match status" value="1"/>
</dbReference>
<evidence type="ECO:0000256" key="4">
    <source>
        <dbReference type="ARBA" id="ARBA00022490"/>
    </source>
</evidence>
<dbReference type="HAMAP" id="MF_00123">
    <property type="entry name" value="Arg_tRNA_synth"/>
    <property type="match status" value="1"/>
</dbReference>
<reference evidence="15 16" key="1">
    <citation type="submission" date="2019-07" db="EMBL/GenBank/DDBJ databases">
        <title>Complete Genome Sequence of Leptotrichia goodfellowii Strain JCM 16774.</title>
        <authorList>
            <person name="Watanabe S."/>
            <person name="Cui L."/>
        </authorList>
    </citation>
    <scope>NUCLEOTIDE SEQUENCE [LARGE SCALE GENOMIC DNA]</scope>
    <source>
        <strain evidence="15 16">JCM16774</strain>
    </source>
</reference>
<feature type="domain" description="DALR anticodon binding" evidence="13">
    <location>
        <begin position="455"/>
        <end position="575"/>
    </location>
</feature>
<dbReference type="InterPro" id="IPR001412">
    <property type="entry name" value="aa-tRNA-synth_I_CS"/>
</dbReference>
<feature type="short sequence motif" description="'HIGH' region" evidence="11">
    <location>
        <begin position="122"/>
        <end position="132"/>
    </location>
</feature>
<comment type="similarity">
    <text evidence="2 11 12">Belongs to the class-I aminoacyl-tRNA synthetase family.</text>
</comment>
<evidence type="ECO:0000256" key="10">
    <source>
        <dbReference type="ARBA" id="ARBA00049339"/>
    </source>
</evidence>
<dbReference type="SMART" id="SM01016">
    <property type="entry name" value="Arg_tRNA_synt_N"/>
    <property type="match status" value="1"/>
</dbReference>
<dbReference type="SUPFAM" id="SSF55190">
    <property type="entry name" value="Arginyl-tRNA synthetase (ArgRS), N-terminal 'additional' domain"/>
    <property type="match status" value="1"/>
</dbReference>
<dbReference type="SUPFAM" id="SSF47323">
    <property type="entry name" value="Anticodon-binding domain of a subclass of class I aminoacyl-tRNA synthetases"/>
    <property type="match status" value="1"/>
</dbReference>
<keyword evidence="4 11" id="KW-0963">Cytoplasm</keyword>
<dbReference type="PROSITE" id="PS00178">
    <property type="entry name" value="AA_TRNA_LIGASE_I"/>
    <property type="match status" value="1"/>
</dbReference>
<keyword evidence="5 11" id="KW-0436">Ligase</keyword>
<evidence type="ECO:0000256" key="8">
    <source>
        <dbReference type="ARBA" id="ARBA00022917"/>
    </source>
</evidence>
<keyword evidence="6 11" id="KW-0547">Nucleotide-binding</keyword>
<dbReference type="Pfam" id="PF03485">
    <property type="entry name" value="Arg_tRNA_synt_N"/>
    <property type="match status" value="1"/>
</dbReference>
<dbReference type="InterPro" id="IPR035684">
    <property type="entry name" value="ArgRS_core"/>
</dbReference>
<proteinExistence type="inferred from homology"/>
<dbReference type="Gene3D" id="1.10.730.10">
    <property type="entry name" value="Isoleucyl-tRNA Synthetase, Domain 1"/>
    <property type="match status" value="1"/>
</dbReference>
<dbReference type="InterPro" id="IPR005148">
    <property type="entry name" value="Arg-tRNA-synth_N"/>
</dbReference>
<dbReference type="InterPro" id="IPR036695">
    <property type="entry name" value="Arg-tRNA-synth_N_sf"/>
</dbReference>
<sequence>MKPIIIKVEDILNKNIEKIFGKNSQKVEIQYSSKKEFADFQTNFALINSKIIEKNPREIAAEIADKFEDNDIIDKFEITDPGFLNIYIKNSKIIEELKKIGEGKYIFPIDTSKKTIIDYSSPNIAKRMHIGHLRSTIIGDSLKRILEYVGFKVLGDNHLGDWGSHFGKLIVGCNKWLDEEEYKKNPIGELERIYIKFSDEAQLNPELEVSAKEEWEKLKARDKENVKLWKNFVKCSLKEFEKVYNILNVKFDMYNGESFYAEMIPEILESLKNKKIAVLDDGVLTVYFAKEEKITPCILQRKDGNYISYPSTDLATIKYRKDVLNIENAIYVMDERPKEHFRQVFKISEMAGKEYAYEKTHVWFGIMRFEDDIISSATEENNIRLINILEQAVKEAEKIIDLRNPDLSEKEKKEIGKIVGIGAVKYFDLSQNRMTPISFSWDKVLNFEENTSPYLQYTYVRIMSIFRKIKENNIDYNKNYRQISENFNGEERELATALLKFPYSVMKACEAYKPNLIADYLFETAKIFNTFYATESILKEEDKSRFYMKLLLAEKTAYIIKEGLQLLGIEVVDRM</sequence>
<dbReference type="GO" id="GO:0005737">
    <property type="term" value="C:cytoplasm"/>
    <property type="evidence" value="ECO:0007669"/>
    <property type="project" value="UniProtKB-SubCell"/>
</dbReference>
<dbReference type="PRINTS" id="PR01038">
    <property type="entry name" value="TRNASYNTHARG"/>
</dbReference>
<dbReference type="InterPro" id="IPR008909">
    <property type="entry name" value="DALR_anticod-bd"/>
</dbReference>
<evidence type="ECO:0000256" key="9">
    <source>
        <dbReference type="ARBA" id="ARBA00023146"/>
    </source>
</evidence>
<evidence type="ECO:0000256" key="12">
    <source>
        <dbReference type="RuleBase" id="RU363038"/>
    </source>
</evidence>
<accession>A0A510JAS6</accession>
<protein>
    <recommendedName>
        <fullName evidence="11">Arginine--tRNA ligase</fullName>
        <ecNumber evidence="11">6.1.1.19</ecNumber>
    </recommendedName>
    <alternativeName>
        <fullName evidence="11">Arginyl-tRNA synthetase</fullName>
        <shortName evidence="11">ArgRS</shortName>
    </alternativeName>
</protein>
<dbReference type="Gene3D" id="3.40.50.620">
    <property type="entry name" value="HUPs"/>
    <property type="match status" value="1"/>
</dbReference>
<comment type="subcellular location">
    <subcellularLocation>
        <location evidence="1 11">Cytoplasm</location>
    </subcellularLocation>
</comment>
<keyword evidence="8 11" id="KW-0648">Protein biosynthesis</keyword>
<name>A0A510JAS6_9FUSO</name>
<organism evidence="15 16">
    <name type="scientific">Pseudoleptotrichia goodfellowii</name>
    <dbReference type="NCBI Taxonomy" id="157692"/>
    <lineage>
        <taxon>Bacteria</taxon>
        <taxon>Fusobacteriati</taxon>
        <taxon>Fusobacteriota</taxon>
        <taxon>Fusobacteriia</taxon>
        <taxon>Fusobacteriales</taxon>
        <taxon>Leptotrichiaceae</taxon>
        <taxon>Pseudoleptotrichia</taxon>
    </lineage>
</organism>
<dbReference type="SUPFAM" id="SSF52374">
    <property type="entry name" value="Nucleotidylyl transferase"/>
    <property type="match status" value="1"/>
</dbReference>
<dbReference type="GO" id="GO:0004814">
    <property type="term" value="F:arginine-tRNA ligase activity"/>
    <property type="evidence" value="ECO:0007669"/>
    <property type="project" value="UniProtKB-UniRule"/>
</dbReference>
<evidence type="ECO:0000256" key="2">
    <source>
        <dbReference type="ARBA" id="ARBA00005594"/>
    </source>
</evidence>
<dbReference type="FunFam" id="3.40.50.620:FF:000116">
    <property type="entry name" value="Arginine--tRNA ligase"/>
    <property type="match status" value="1"/>
</dbReference>
<dbReference type="InterPro" id="IPR009080">
    <property type="entry name" value="tRNAsynth_Ia_anticodon-bd"/>
</dbReference>